<reference evidence="2 3" key="1">
    <citation type="journal article" date="2012" name="J. Bacteriol.">
        <title>Complete genome sequence of Pelagibacterium halotolerans B2T.</title>
        <authorList>
            <person name="Huo Y.Y."/>
            <person name="Cheng H."/>
            <person name="Han X.F."/>
            <person name="Jiang X.W."/>
            <person name="Sun C."/>
            <person name="Zhang X.Q."/>
            <person name="Zhu X.F."/>
            <person name="Liu Y.F."/>
            <person name="Li P.F."/>
            <person name="Ni P.X."/>
            <person name="Wu M."/>
        </authorList>
    </citation>
    <scope>NUCLEOTIDE SEQUENCE [LARGE SCALE GENOMIC DNA]</scope>
    <source>
        <strain evidence="3">DSM 22347 / JCM 15775 / CGMCC 1.7692 / B2</strain>
    </source>
</reference>
<organism evidence="2 3">
    <name type="scientific">Pelagibacterium halotolerans (strain DSM 22347 / JCM 15775 / CGMCC 1.7692 / B2)</name>
    <dbReference type="NCBI Taxonomy" id="1082931"/>
    <lineage>
        <taxon>Bacteria</taxon>
        <taxon>Pseudomonadati</taxon>
        <taxon>Pseudomonadota</taxon>
        <taxon>Alphaproteobacteria</taxon>
        <taxon>Hyphomicrobiales</taxon>
        <taxon>Devosiaceae</taxon>
        <taxon>Pelagibacterium</taxon>
    </lineage>
</organism>
<feature type="transmembrane region" description="Helical" evidence="1">
    <location>
        <begin position="37"/>
        <end position="60"/>
    </location>
</feature>
<dbReference type="AlphaFoldDB" id="G4RF37"/>
<name>G4RF37_PELHB</name>
<dbReference type="Proteomes" id="UP000008850">
    <property type="component" value="Chromosome"/>
</dbReference>
<keyword evidence="1" id="KW-1133">Transmembrane helix</keyword>
<evidence type="ECO:0000256" key="1">
    <source>
        <dbReference type="SAM" id="Phobius"/>
    </source>
</evidence>
<sequence length="343" mass="37405">MHSRPGGPVGHKRPWELPDTAKIVERRWPPVHTSPSFWVAVVIVLLTALLWFPTTATLVAMLGGLHLYVLLITLLALSLTLEALFGAIPRWLLALPVLYFGGYYAALETERRQVQAIELRLQSENARTALQSDIGEVSVMVPYAYRMLAARHELDSVLAAPGPGPTREHVTQWTPIIQNAAPHGSEAGTLPCAKNGFYARDSAGNWLLPQTDHLLTREDIGQDDRTISLCVRVAVIDPLPQGLEIRETPYEMAGVGNDFQATRFSATRNGALVGSAITARTWLLGPFPVPMFGCFLISGPSARTECGAQFRRNLTTLSTDPDPAPGFDRSGPAMALDLKARAI</sequence>
<evidence type="ECO:0000313" key="2">
    <source>
        <dbReference type="EMBL" id="AEQ52969.1"/>
    </source>
</evidence>
<keyword evidence="1" id="KW-0472">Membrane</keyword>
<proteinExistence type="predicted"/>
<gene>
    <name evidence="2" type="ordered locus">KKY_2975</name>
</gene>
<dbReference type="HOGENOM" id="CLU_808556_0_0_5"/>
<feature type="transmembrane region" description="Helical" evidence="1">
    <location>
        <begin position="67"/>
        <end position="85"/>
    </location>
</feature>
<dbReference type="RefSeq" id="WP_014132116.1">
    <property type="nucleotide sequence ID" value="NC_016078.1"/>
</dbReference>
<dbReference type="KEGG" id="phl:KKY_2975"/>
<accession>G4RF37</accession>
<keyword evidence="3" id="KW-1185">Reference proteome</keyword>
<keyword evidence="1" id="KW-0812">Transmembrane</keyword>
<protein>
    <submittedName>
        <fullName evidence="2">Uncharacterized protein</fullName>
    </submittedName>
</protein>
<dbReference type="EMBL" id="CP003075">
    <property type="protein sequence ID" value="AEQ52969.1"/>
    <property type="molecule type" value="Genomic_DNA"/>
</dbReference>
<evidence type="ECO:0000313" key="3">
    <source>
        <dbReference type="Proteomes" id="UP000008850"/>
    </source>
</evidence>